<gene>
    <name evidence="1" type="ORF">LCER1_G001086</name>
</gene>
<evidence type="ECO:0000313" key="1">
    <source>
        <dbReference type="EMBL" id="TVY59366.1"/>
    </source>
</evidence>
<dbReference type="EMBL" id="QGMG01000005">
    <property type="protein sequence ID" value="TVY59366.1"/>
    <property type="molecule type" value="Genomic_DNA"/>
</dbReference>
<dbReference type="Gene3D" id="1.25.40.10">
    <property type="entry name" value="Tetratricopeptide repeat domain"/>
    <property type="match status" value="1"/>
</dbReference>
<dbReference type="InterPro" id="IPR011990">
    <property type="entry name" value="TPR-like_helical_dom_sf"/>
</dbReference>
<dbReference type="AlphaFoldDB" id="A0A7D8UV10"/>
<dbReference type="Pfam" id="PF06041">
    <property type="entry name" value="DUF924"/>
    <property type="match status" value="1"/>
</dbReference>
<name>A0A7D8UV10_9HELO</name>
<proteinExistence type="predicted"/>
<reference evidence="1 2" key="1">
    <citation type="submission" date="2018-05" db="EMBL/GenBank/DDBJ databases">
        <title>Whole genome sequencing for identification of molecular markers to develop diagnostic detection tools for the regulated plant pathogen Lachnellula willkommii.</title>
        <authorList>
            <person name="Giroux E."/>
            <person name="Bilodeau G."/>
        </authorList>
    </citation>
    <scope>NUCLEOTIDE SEQUENCE [LARGE SCALE GENOMIC DNA]</scope>
    <source>
        <strain evidence="1 2">CBS 625.97</strain>
    </source>
</reference>
<comment type="caution">
    <text evidence="1">The sequence shown here is derived from an EMBL/GenBank/DDBJ whole genome shotgun (WGS) entry which is preliminary data.</text>
</comment>
<dbReference type="OrthoDB" id="414698at2759"/>
<dbReference type="Gene3D" id="1.20.58.320">
    <property type="entry name" value="TPR-like"/>
    <property type="match status" value="1"/>
</dbReference>
<keyword evidence="2" id="KW-1185">Reference proteome</keyword>
<protein>
    <submittedName>
        <fullName evidence="1">Uncharacterized protein</fullName>
    </submittedName>
</protein>
<accession>A0A7D8UV10</accession>
<evidence type="ECO:0000313" key="2">
    <source>
        <dbReference type="Proteomes" id="UP000481288"/>
    </source>
</evidence>
<dbReference type="Proteomes" id="UP000481288">
    <property type="component" value="Unassembled WGS sequence"/>
</dbReference>
<dbReference type="InterPro" id="IPR010323">
    <property type="entry name" value="DUF924"/>
</dbReference>
<dbReference type="SUPFAM" id="SSF48452">
    <property type="entry name" value="TPR-like"/>
    <property type="match status" value="1"/>
</dbReference>
<organism evidence="1 2">
    <name type="scientific">Lachnellula cervina</name>
    <dbReference type="NCBI Taxonomy" id="1316786"/>
    <lineage>
        <taxon>Eukaryota</taxon>
        <taxon>Fungi</taxon>
        <taxon>Dikarya</taxon>
        <taxon>Ascomycota</taxon>
        <taxon>Pezizomycotina</taxon>
        <taxon>Leotiomycetes</taxon>
        <taxon>Helotiales</taxon>
        <taxon>Lachnaceae</taxon>
        <taxon>Lachnellula</taxon>
    </lineage>
</organism>
<sequence length="186" mass="20812">MSSDSTAHPDINRIISYWFEGDDLRKKWFNGGPQVDSEIRASFGDLNSPRAPLLLSFCSINSLETFSEARLSYSSDAMALNVASTAVAKGFDRIVTRLQQPIFHLPFLHAENLVSQVAATALNEGLLSRREPGEGDAEYAGTSRVFFRSHSNCILRFGRFPSHNKVLRRESTAEEIEYLKEHPSGF</sequence>